<dbReference type="Pfam" id="PF15257">
    <property type="entry name" value="DUF4590"/>
    <property type="match status" value="1"/>
</dbReference>
<protein>
    <submittedName>
        <fullName evidence="3">ERIC3 protein</fullName>
    </submittedName>
</protein>
<feature type="compositionally biased region" description="Basic and acidic residues" evidence="1">
    <location>
        <begin position="447"/>
        <end position="492"/>
    </location>
</feature>
<sequence length="914" mass="95400">FKASRRPNTAPGDTQPPLPLQPRRSCAAVGSVPKASSSKRKCRALECDQQSAVRRQRSRLRPVDSEDCVTGRSPYQLPIMGGGVIPVPPPPLQKGDQSLSVTRTGMLRGRRFRPLRAPGGMDPLLAKDPRGSSPPPSCSSVSVSMVFLGESVRLSRSAAGRRDEVRVYQQHCGGENLCVYKGSLSQGETFQFVSKRHRGFPFSLTFFLNGMQVDRLSCCCEYRHHGCSRLGGRQGHFGFLSVQGASPCYRCLAAMGLDKRKAEGDHQEKRVGPWGDGTCSEQRRGSAGQKPRKSSLLVVLPSCEAALGTAGGRLEAGQDCGREEGGEQALRVSHYHPLTVECDEEFEADEGAEEEQMKGRPASPSGGKAHGLVHEERAPQGSDSERDEGGRHSDGASEGGEQGRSPARSLSSVSSQDGSADSPAERAKGDAEGEEVCGTQRVSGHRAHAERGRESGQEEPREAGESREPLTPEREGADEAEKTKAEGARAEEDTGTFQQDEMRSQHPHAAGSGELQRAVSAESTAGEDGGTKAARDGVEEGLAPLGTSATEAEDGSEESPQRDGGGAFEDDGPVQEETAKATGNDGRVTAEPAAGGSHVEEEEEEEEEEDVTRAGLPAGAVLAGGAGAPDGQMAGETEALEEEDSVAEEGETCTEGEEEMSWVEDELPEEGRAAVLQTGRQRVVEEPAPEEGTVAEEDIQGRGTGKGVESGAEVAPGEQEVLIEGVESDAVLGEQELGVEELGRKADGALSEAEEVAGGMSEGEEAVQETGGVTGALVKGVVGRMVSEGQKAVEEGQEAVEDANLAEEGIAEVAGSEAGEVVEEAVSEGEEAVETPGALLATVGDANTGTGAAVLEGTDSVKPDEFSQVKTSGEGQLEVGRAATGAVAPESGKEPEVEGSSALRAGAQAEEPVE</sequence>
<comment type="caution">
    <text evidence="3">The sequence shown here is derived from an EMBL/GenBank/DDBJ whole genome shotgun (WGS) entry which is preliminary data.</text>
</comment>
<feature type="compositionally biased region" description="Low complexity" evidence="1">
    <location>
        <begin position="405"/>
        <end position="422"/>
    </location>
</feature>
<feature type="compositionally biased region" description="Acidic residues" evidence="1">
    <location>
        <begin position="638"/>
        <end position="668"/>
    </location>
</feature>
<organism evidence="3 4">
    <name type="scientific">Upupa epops</name>
    <name type="common">Eurasian hoopoe</name>
    <dbReference type="NCBI Taxonomy" id="57439"/>
    <lineage>
        <taxon>Eukaryota</taxon>
        <taxon>Metazoa</taxon>
        <taxon>Chordata</taxon>
        <taxon>Craniata</taxon>
        <taxon>Vertebrata</taxon>
        <taxon>Euteleostomi</taxon>
        <taxon>Archelosauria</taxon>
        <taxon>Archosauria</taxon>
        <taxon>Dinosauria</taxon>
        <taxon>Saurischia</taxon>
        <taxon>Theropoda</taxon>
        <taxon>Coelurosauria</taxon>
        <taxon>Aves</taxon>
        <taxon>Neognathae</taxon>
        <taxon>Neoaves</taxon>
        <taxon>Telluraves</taxon>
        <taxon>Coraciimorphae</taxon>
        <taxon>Bucerotiformes</taxon>
        <taxon>Upupidae</taxon>
        <taxon>Upupa</taxon>
    </lineage>
</organism>
<name>A0A7K6AGA2_UPUEP</name>
<dbReference type="InterPro" id="IPR048257">
    <property type="entry name" value="DUF4590"/>
</dbReference>
<reference evidence="3 4" key="1">
    <citation type="submission" date="2019-09" db="EMBL/GenBank/DDBJ databases">
        <title>Bird 10,000 Genomes (B10K) Project - Family phase.</title>
        <authorList>
            <person name="Zhang G."/>
        </authorList>
    </citation>
    <scope>NUCLEOTIDE SEQUENCE [LARGE SCALE GENOMIC DNA]</scope>
    <source>
        <strain evidence="3">B10K-DU-012-37</strain>
    </source>
</reference>
<evidence type="ECO:0000313" key="4">
    <source>
        <dbReference type="Proteomes" id="UP000544127"/>
    </source>
</evidence>
<feature type="compositionally biased region" description="Acidic residues" evidence="1">
    <location>
        <begin position="600"/>
        <end position="610"/>
    </location>
</feature>
<feature type="compositionally biased region" description="Basic and acidic residues" evidence="1">
    <location>
        <begin position="372"/>
        <end position="395"/>
    </location>
</feature>
<dbReference type="OrthoDB" id="120976at2759"/>
<feature type="compositionally biased region" description="Basic and acidic residues" evidence="1">
    <location>
        <begin position="262"/>
        <end position="271"/>
    </location>
</feature>
<feature type="compositionally biased region" description="Acidic residues" evidence="1">
    <location>
        <begin position="820"/>
        <end position="833"/>
    </location>
</feature>
<feature type="region of interest" description="Disordered" evidence="1">
    <location>
        <begin position="1"/>
        <end position="41"/>
    </location>
</feature>
<dbReference type="AlphaFoldDB" id="A0A7K6AGA2"/>
<accession>A0A7K6AGA2</accession>
<keyword evidence="4" id="KW-1185">Reference proteome</keyword>
<feature type="non-terminal residue" evidence="3">
    <location>
        <position position="914"/>
    </location>
</feature>
<gene>
    <name evidence="3" type="primary">Erich3</name>
    <name evidence="3" type="ORF">UPUEPO_R15139</name>
</gene>
<feature type="non-terminal residue" evidence="3">
    <location>
        <position position="1"/>
    </location>
</feature>
<evidence type="ECO:0000256" key="1">
    <source>
        <dbReference type="SAM" id="MobiDB-lite"/>
    </source>
</evidence>
<feature type="region of interest" description="Disordered" evidence="1">
    <location>
        <begin position="812"/>
        <end position="914"/>
    </location>
</feature>
<dbReference type="PANTHER" id="PTHR23034:SF2">
    <property type="entry name" value="GLUTAMATE-RICH PROTEIN 3"/>
    <property type="match status" value="1"/>
</dbReference>
<proteinExistence type="predicted"/>
<feature type="region of interest" description="Disordered" evidence="1">
    <location>
        <begin position="347"/>
        <end position="716"/>
    </location>
</feature>
<feature type="region of interest" description="Disordered" evidence="1">
    <location>
        <begin position="262"/>
        <end position="293"/>
    </location>
</feature>
<feature type="domain" description="DUF4590" evidence="2">
    <location>
        <begin position="154"/>
        <end position="262"/>
    </location>
</feature>
<feature type="compositionally biased region" description="Basic and acidic residues" evidence="1">
    <location>
        <begin position="529"/>
        <end position="538"/>
    </location>
</feature>
<feature type="region of interest" description="Disordered" evidence="1">
    <location>
        <begin position="743"/>
        <end position="772"/>
    </location>
</feature>
<dbReference type="Proteomes" id="UP000544127">
    <property type="component" value="Unassembled WGS sequence"/>
</dbReference>
<evidence type="ECO:0000259" key="2">
    <source>
        <dbReference type="Pfam" id="PF15257"/>
    </source>
</evidence>
<dbReference type="InterPro" id="IPR027962">
    <property type="entry name" value="ERICH3"/>
</dbReference>
<feature type="compositionally biased region" description="Acidic residues" evidence="1">
    <location>
        <begin position="687"/>
        <end position="698"/>
    </location>
</feature>
<dbReference type="PANTHER" id="PTHR23034">
    <property type="entry name" value="GLUTAMATE-RICH PROTEIN 3"/>
    <property type="match status" value="1"/>
</dbReference>
<dbReference type="EMBL" id="VZRI01000636">
    <property type="protein sequence ID" value="NWU88944.1"/>
    <property type="molecule type" value="Genomic_DNA"/>
</dbReference>
<evidence type="ECO:0000313" key="3">
    <source>
        <dbReference type="EMBL" id="NWU88944.1"/>
    </source>
</evidence>